<evidence type="ECO:0000256" key="4">
    <source>
        <dbReference type="ARBA" id="ARBA00022989"/>
    </source>
</evidence>
<protein>
    <recommendedName>
        <fullName evidence="7">MrpA C-terminal/MbhD domain-containing protein</fullName>
    </recommendedName>
</protein>
<evidence type="ECO:0000256" key="6">
    <source>
        <dbReference type="SAM" id="Phobius"/>
    </source>
</evidence>
<reference evidence="8 9" key="1">
    <citation type="submission" date="2015-11" db="EMBL/GenBank/DDBJ databases">
        <title>Draft Genome Sequence of the Strain BR 10423 (Rhizobium sp.) isolated from nodules of Mimosa pudica.</title>
        <authorList>
            <person name="Barauna A.C."/>
            <person name="Zilli J.E."/>
            <person name="Simoes-Araujo J.L."/>
            <person name="Reis V.M."/>
            <person name="James E.K."/>
            <person name="Reis F.B.Jr."/>
            <person name="Rouws L.F."/>
            <person name="Passos S.R."/>
            <person name="Gois S.R."/>
        </authorList>
    </citation>
    <scope>NUCLEOTIDE SEQUENCE [LARGE SCALE GENOMIC DNA]</scope>
    <source>
        <strain evidence="8 9">BR10423</strain>
    </source>
</reference>
<gene>
    <name evidence="8" type="ORF">AS026_30125</name>
</gene>
<evidence type="ECO:0000256" key="5">
    <source>
        <dbReference type="ARBA" id="ARBA00023136"/>
    </source>
</evidence>
<dbReference type="Proteomes" id="UP000068164">
    <property type="component" value="Unassembled WGS sequence"/>
</dbReference>
<evidence type="ECO:0000256" key="2">
    <source>
        <dbReference type="ARBA" id="ARBA00022475"/>
    </source>
</evidence>
<feature type="domain" description="MrpA C-terminal/MbhD" evidence="7">
    <location>
        <begin position="13"/>
        <end position="75"/>
    </location>
</feature>
<dbReference type="EMBL" id="LNCD01000021">
    <property type="protein sequence ID" value="KWV58457.1"/>
    <property type="molecule type" value="Genomic_DNA"/>
</dbReference>
<keyword evidence="4 6" id="KW-1133">Transmembrane helix</keyword>
<sequence>MLELLVILVCGCILISGVLAVRLPNLMTAMVSSGLASLLAAVSYVLLAAPDVAMAEAAIGSGLATLIFLYAIRRTGGGDAGREKE</sequence>
<keyword evidence="9" id="KW-1185">Reference proteome</keyword>
<evidence type="ECO:0000256" key="3">
    <source>
        <dbReference type="ARBA" id="ARBA00022692"/>
    </source>
</evidence>
<dbReference type="GO" id="GO:0005886">
    <property type="term" value="C:plasma membrane"/>
    <property type="evidence" value="ECO:0007669"/>
    <property type="project" value="UniProtKB-SubCell"/>
</dbReference>
<evidence type="ECO:0000313" key="9">
    <source>
        <dbReference type="Proteomes" id="UP000068164"/>
    </source>
</evidence>
<evidence type="ECO:0000259" key="7">
    <source>
        <dbReference type="Pfam" id="PF13244"/>
    </source>
</evidence>
<dbReference type="InterPro" id="IPR042106">
    <property type="entry name" value="Nuo/plastoQ_OxRdtase_6_NuoJ"/>
</dbReference>
<keyword evidence="5 6" id="KW-0472">Membrane</keyword>
<feature type="transmembrane region" description="Helical" evidence="6">
    <location>
        <begin position="54"/>
        <end position="72"/>
    </location>
</feature>
<dbReference type="OrthoDB" id="7875411at2"/>
<comment type="subcellular location">
    <subcellularLocation>
        <location evidence="1">Cell membrane</location>
        <topology evidence="1">Multi-pass membrane protein</topology>
    </subcellularLocation>
</comment>
<name>A0A120FQF1_9HYPH</name>
<proteinExistence type="predicted"/>
<dbReference type="AlphaFoldDB" id="A0A120FQF1"/>
<dbReference type="Gene3D" id="1.20.120.1200">
    <property type="entry name" value="NADH-ubiquinone/plastoquinone oxidoreductase chain 6, subunit NuoJ"/>
    <property type="match status" value="1"/>
</dbReference>
<dbReference type="RefSeq" id="WP_062368648.1">
    <property type="nucleotide sequence ID" value="NZ_LNCD01000021.1"/>
</dbReference>
<dbReference type="InterPro" id="IPR025383">
    <property type="entry name" value="MrpA_C/MbhD"/>
</dbReference>
<organism evidence="8 9">
    <name type="scientific">Rhizobium altiplani</name>
    <dbReference type="NCBI Taxonomy" id="1864509"/>
    <lineage>
        <taxon>Bacteria</taxon>
        <taxon>Pseudomonadati</taxon>
        <taxon>Pseudomonadota</taxon>
        <taxon>Alphaproteobacteria</taxon>
        <taxon>Hyphomicrobiales</taxon>
        <taxon>Rhizobiaceae</taxon>
        <taxon>Rhizobium/Agrobacterium group</taxon>
        <taxon>Rhizobium</taxon>
    </lineage>
</organism>
<comment type="caution">
    <text evidence="8">The sequence shown here is derived from an EMBL/GenBank/DDBJ whole genome shotgun (WGS) entry which is preliminary data.</text>
</comment>
<keyword evidence="3 6" id="KW-0812">Transmembrane</keyword>
<feature type="transmembrane region" description="Helical" evidence="6">
    <location>
        <begin position="30"/>
        <end position="47"/>
    </location>
</feature>
<accession>A0A120FQF1</accession>
<keyword evidence="2" id="KW-1003">Cell membrane</keyword>
<evidence type="ECO:0000256" key="1">
    <source>
        <dbReference type="ARBA" id="ARBA00004651"/>
    </source>
</evidence>
<dbReference type="Pfam" id="PF13244">
    <property type="entry name" value="MbhD"/>
    <property type="match status" value="1"/>
</dbReference>
<evidence type="ECO:0000313" key="8">
    <source>
        <dbReference type="EMBL" id="KWV58457.1"/>
    </source>
</evidence>